<dbReference type="RefSeq" id="WP_139218251.1">
    <property type="nucleotide sequence ID" value="NZ_FONW01000003.1"/>
</dbReference>
<evidence type="ECO:0000313" key="4">
    <source>
        <dbReference type="Proteomes" id="UP000198964"/>
    </source>
</evidence>
<dbReference type="AlphaFoldDB" id="A0A1I2H1D5"/>
<dbReference type="Gene3D" id="3.20.20.30">
    <property type="entry name" value="Luciferase-like domain"/>
    <property type="match status" value="1"/>
</dbReference>
<feature type="domain" description="Luciferase-like" evidence="2">
    <location>
        <begin position="1"/>
        <end position="305"/>
    </location>
</feature>
<dbReference type="Proteomes" id="UP000198964">
    <property type="component" value="Unassembled WGS sequence"/>
</dbReference>
<dbReference type="InterPro" id="IPR019949">
    <property type="entry name" value="CmoO-like"/>
</dbReference>
<gene>
    <name evidence="3" type="ORF">SAMN05216283_103216</name>
</gene>
<protein>
    <submittedName>
        <fullName evidence="3">Luciferase family oxidoreductase, group 1</fullName>
    </submittedName>
</protein>
<dbReference type="InterPro" id="IPR011251">
    <property type="entry name" value="Luciferase-like_dom"/>
</dbReference>
<sequence length="345" mass="38389">MKLSVLDLSVVPRSGDRQQALMNTLDTAKKVDEWGYTRFWMAEHHATGAAAGRSPEVLIPLVASQTSQLKVGSGAVLLNHYSPFKVAEVFNTLEDLFPGRIDMGIGRATTGPVSDLALQRRRSVYRPSADDSAEQLQELVQWMNNSFEADSPFAQIQSYNNGSSPNFWLLGSSSWSAMAAAKLGLRYAFSGFINPMQSYGISQIYHQQFTPAKQASGLQKPTLMLALNVFVAETAEEANRLSAPFQLFERRLRSSGDIQSLLKDEDTAIRLLGGLREPEMLTDPQQPPRVLIGTPDQVRDWLMQIGEAYETDEIMVHTLSSNHEARLRSYQLLADAFELRKTDSC</sequence>
<dbReference type="PANTHER" id="PTHR30137:SF6">
    <property type="entry name" value="LUCIFERASE-LIKE MONOOXYGENASE"/>
    <property type="match status" value="1"/>
</dbReference>
<comment type="similarity">
    <text evidence="1">To bacterial alkanal monooxygenase alpha and beta chains.</text>
</comment>
<accession>A0A1I2H1D5</accession>
<dbReference type="Pfam" id="PF00296">
    <property type="entry name" value="Bac_luciferase"/>
    <property type="match status" value="1"/>
</dbReference>
<proteinExistence type="predicted"/>
<organism evidence="3 4">
    <name type="scientific">Sunxiuqinia elliptica</name>
    <dbReference type="NCBI Taxonomy" id="655355"/>
    <lineage>
        <taxon>Bacteria</taxon>
        <taxon>Pseudomonadati</taxon>
        <taxon>Bacteroidota</taxon>
        <taxon>Bacteroidia</taxon>
        <taxon>Marinilabiliales</taxon>
        <taxon>Prolixibacteraceae</taxon>
        <taxon>Sunxiuqinia</taxon>
    </lineage>
</organism>
<dbReference type="STRING" id="655355.SAMN05216283_103216"/>
<dbReference type="PANTHER" id="PTHR30137">
    <property type="entry name" value="LUCIFERASE-LIKE MONOOXYGENASE"/>
    <property type="match status" value="1"/>
</dbReference>
<evidence type="ECO:0000313" key="3">
    <source>
        <dbReference type="EMBL" id="SFF23348.1"/>
    </source>
</evidence>
<dbReference type="SUPFAM" id="SSF51679">
    <property type="entry name" value="Bacterial luciferase-like"/>
    <property type="match status" value="1"/>
</dbReference>
<reference evidence="3 4" key="1">
    <citation type="submission" date="2016-10" db="EMBL/GenBank/DDBJ databases">
        <authorList>
            <person name="de Groot N.N."/>
        </authorList>
    </citation>
    <scope>NUCLEOTIDE SEQUENCE [LARGE SCALE GENOMIC DNA]</scope>
    <source>
        <strain evidence="3 4">CGMCC 1.9156</strain>
    </source>
</reference>
<dbReference type="GO" id="GO:0005829">
    <property type="term" value="C:cytosol"/>
    <property type="evidence" value="ECO:0007669"/>
    <property type="project" value="TreeGrafter"/>
</dbReference>
<evidence type="ECO:0000259" key="2">
    <source>
        <dbReference type="Pfam" id="PF00296"/>
    </source>
</evidence>
<dbReference type="InterPro" id="IPR036661">
    <property type="entry name" value="Luciferase-like_sf"/>
</dbReference>
<name>A0A1I2H1D5_9BACT</name>
<keyword evidence="4" id="KW-1185">Reference proteome</keyword>
<evidence type="ECO:0000256" key="1">
    <source>
        <dbReference type="ARBA" id="ARBA00007789"/>
    </source>
</evidence>
<dbReference type="GO" id="GO:0016705">
    <property type="term" value="F:oxidoreductase activity, acting on paired donors, with incorporation or reduction of molecular oxygen"/>
    <property type="evidence" value="ECO:0007669"/>
    <property type="project" value="InterPro"/>
</dbReference>
<dbReference type="InterPro" id="IPR050766">
    <property type="entry name" value="Bact_Lucif_Oxidored"/>
</dbReference>
<dbReference type="NCBIfam" id="TIGR03558">
    <property type="entry name" value="oxido_grp_1"/>
    <property type="match status" value="1"/>
</dbReference>
<dbReference type="EMBL" id="FONW01000003">
    <property type="protein sequence ID" value="SFF23348.1"/>
    <property type="molecule type" value="Genomic_DNA"/>
</dbReference>